<evidence type="ECO:0000313" key="9">
    <source>
        <dbReference type="Proteomes" id="UP000468735"/>
    </source>
</evidence>
<dbReference type="PANTHER" id="PTHR24421">
    <property type="entry name" value="NITRATE/NITRITE SENSOR PROTEIN NARX-RELATED"/>
    <property type="match status" value="1"/>
</dbReference>
<feature type="transmembrane region" description="Helical" evidence="5">
    <location>
        <begin position="70"/>
        <end position="87"/>
    </location>
</feature>
<keyword evidence="9" id="KW-1185">Reference proteome</keyword>
<dbReference type="Proteomes" id="UP000468735">
    <property type="component" value="Unassembled WGS sequence"/>
</dbReference>
<keyword evidence="5" id="KW-0812">Transmembrane</keyword>
<gene>
    <name evidence="8" type="ORF">F8566_23315</name>
</gene>
<evidence type="ECO:0000259" key="6">
    <source>
        <dbReference type="Pfam" id="PF02518"/>
    </source>
</evidence>
<comment type="caution">
    <text evidence="8">The sequence shown here is derived from an EMBL/GenBank/DDBJ whole genome shotgun (WGS) entry which is preliminary data.</text>
</comment>
<dbReference type="InterPro" id="IPR003594">
    <property type="entry name" value="HATPase_dom"/>
</dbReference>
<feature type="region of interest" description="Disordered" evidence="4">
    <location>
        <begin position="1"/>
        <end position="64"/>
    </location>
</feature>
<dbReference type="InterPro" id="IPR011712">
    <property type="entry name" value="Sig_transdc_His_kin_sub3_dim/P"/>
</dbReference>
<evidence type="ECO:0000259" key="7">
    <source>
        <dbReference type="Pfam" id="PF07730"/>
    </source>
</evidence>
<evidence type="ECO:0000256" key="1">
    <source>
        <dbReference type="ARBA" id="ARBA00022679"/>
    </source>
</evidence>
<keyword evidence="2 8" id="KW-0418">Kinase</keyword>
<feature type="transmembrane region" description="Helical" evidence="5">
    <location>
        <begin position="178"/>
        <end position="198"/>
    </location>
</feature>
<feature type="domain" description="Signal transduction histidine kinase subgroup 3 dimerisation and phosphoacceptor" evidence="7">
    <location>
        <begin position="247"/>
        <end position="312"/>
    </location>
</feature>
<keyword evidence="1" id="KW-0808">Transferase</keyword>
<dbReference type="AlphaFoldDB" id="A0A6H9YST9"/>
<dbReference type="PANTHER" id="PTHR24421:SF63">
    <property type="entry name" value="SENSOR HISTIDINE KINASE DESK"/>
    <property type="match status" value="1"/>
</dbReference>
<evidence type="ECO:0000256" key="2">
    <source>
        <dbReference type="ARBA" id="ARBA00022777"/>
    </source>
</evidence>
<proteinExistence type="predicted"/>
<evidence type="ECO:0000256" key="3">
    <source>
        <dbReference type="ARBA" id="ARBA00023012"/>
    </source>
</evidence>
<accession>A0A6H9YST9</accession>
<protein>
    <submittedName>
        <fullName evidence="8">Sensor histidine kinase</fullName>
    </submittedName>
</protein>
<dbReference type="Gene3D" id="1.20.5.1930">
    <property type="match status" value="1"/>
</dbReference>
<feature type="transmembrane region" description="Helical" evidence="5">
    <location>
        <begin position="128"/>
        <end position="148"/>
    </location>
</feature>
<dbReference type="EMBL" id="WBMT01000011">
    <property type="protein sequence ID" value="KAB2346405.1"/>
    <property type="molecule type" value="Genomic_DNA"/>
</dbReference>
<dbReference type="GO" id="GO:0016020">
    <property type="term" value="C:membrane"/>
    <property type="evidence" value="ECO:0007669"/>
    <property type="project" value="InterPro"/>
</dbReference>
<organism evidence="8 9">
    <name type="scientific">Actinomadura rudentiformis</name>
    <dbReference type="NCBI Taxonomy" id="359158"/>
    <lineage>
        <taxon>Bacteria</taxon>
        <taxon>Bacillati</taxon>
        <taxon>Actinomycetota</taxon>
        <taxon>Actinomycetes</taxon>
        <taxon>Streptosporangiales</taxon>
        <taxon>Thermomonosporaceae</taxon>
        <taxon>Actinomadura</taxon>
    </lineage>
</organism>
<feature type="transmembrane region" description="Helical" evidence="5">
    <location>
        <begin position="99"/>
        <end position="121"/>
    </location>
</feature>
<keyword evidence="5" id="KW-0472">Membrane</keyword>
<evidence type="ECO:0000256" key="4">
    <source>
        <dbReference type="SAM" id="MobiDB-lite"/>
    </source>
</evidence>
<dbReference type="GO" id="GO:0000155">
    <property type="term" value="F:phosphorelay sensor kinase activity"/>
    <property type="evidence" value="ECO:0007669"/>
    <property type="project" value="InterPro"/>
</dbReference>
<keyword evidence="5" id="KW-1133">Transmembrane helix</keyword>
<dbReference type="Pfam" id="PF07730">
    <property type="entry name" value="HisKA_3"/>
    <property type="match status" value="1"/>
</dbReference>
<feature type="domain" description="Histidine kinase/HSP90-like ATPase" evidence="6">
    <location>
        <begin position="351"/>
        <end position="447"/>
    </location>
</feature>
<sequence length="451" mass="47024">MTTKTGKPAGVLLAGVRAPGRPRASAHGSLSMSGPGGPAYAGARERGDRQVSGSRRRRPDIDLDKVDRKGPSAGALCIWMLFLAWPIKNVLGDGTGPLWLALPAIVAAGALYVAVVFTAFSGRVPLRLPFLLFGALMAVVGGATFGFGDGWYPLFPMLGLASGALAGHVRARENGPDLPLLVIIGLPTALSILVPWLADESGESVLGYAYGTATAALVTAIVLRLFIVIGMLREAREELAHAAVERERLRFSRDLHDLLGHTLSIMVVKAQAVRRIAEHDPKVAAEQAADIETVGRQALGEVRQAVHGYRGRGLAGELDAAHTALADAGIEPVVRREGPPPPPEPDALLGWAVREGITNVIRHSGARHCEISVHNDGYHAVLEIHDDGSGANTGHGHPTGSAGDGLSLDTGGYGLKGLKERMAAANGTVEAGPHPGGGYMLKVAIPVTGDP</sequence>
<reference evidence="8 9" key="1">
    <citation type="submission" date="2019-09" db="EMBL/GenBank/DDBJ databases">
        <title>Actinomadura physcomitrii sp. nov., a novel actinomycete isolated from moss [Physcomitrium sphaericum (Ludw) Fuernr].</title>
        <authorList>
            <person name="Zhuang X."/>
            <person name="Liu C."/>
        </authorList>
    </citation>
    <scope>NUCLEOTIDE SEQUENCE [LARGE SCALE GENOMIC DNA]</scope>
    <source>
        <strain evidence="8 9">HMC1</strain>
    </source>
</reference>
<evidence type="ECO:0000256" key="5">
    <source>
        <dbReference type="SAM" id="Phobius"/>
    </source>
</evidence>
<dbReference type="RefSeq" id="WP_151563305.1">
    <property type="nucleotide sequence ID" value="NZ_WBMT01000011.1"/>
</dbReference>
<dbReference type="SUPFAM" id="SSF55874">
    <property type="entry name" value="ATPase domain of HSP90 chaperone/DNA topoisomerase II/histidine kinase"/>
    <property type="match status" value="1"/>
</dbReference>
<evidence type="ECO:0000313" key="8">
    <source>
        <dbReference type="EMBL" id="KAB2346405.1"/>
    </source>
</evidence>
<dbReference type="GO" id="GO:0046983">
    <property type="term" value="F:protein dimerization activity"/>
    <property type="evidence" value="ECO:0007669"/>
    <property type="project" value="InterPro"/>
</dbReference>
<dbReference type="Gene3D" id="3.30.565.10">
    <property type="entry name" value="Histidine kinase-like ATPase, C-terminal domain"/>
    <property type="match status" value="1"/>
</dbReference>
<dbReference type="InterPro" id="IPR036890">
    <property type="entry name" value="HATPase_C_sf"/>
</dbReference>
<dbReference type="CDD" id="cd16917">
    <property type="entry name" value="HATPase_UhpB-NarQ-NarX-like"/>
    <property type="match status" value="1"/>
</dbReference>
<feature type="transmembrane region" description="Helical" evidence="5">
    <location>
        <begin position="210"/>
        <end position="232"/>
    </location>
</feature>
<dbReference type="Pfam" id="PF02518">
    <property type="entry name" value="HATPase_c"/>
    <property type="match status" value="1"/>
</dbReference>
<dbReference type="OrthoDB" id="5241784at2"/>
<keyword evidence="3" id="KW-0902">Two-component regulatory system</keyword>
<dbReference type="InterPro" id="IPR050482">
    <property type="entry name" value="Sensor_HK_TwoCompSys"/>
</dbReference>
<name>A0A6H9YST9_9ACTN</name>